<dbReference type="GO" id="GO:0005737">
    <property type="term" value="C:cytoplasm"/>
    <property type="evidence" value="ECO:0007669"/>
    <property type="project" value="TreeGrafter"/>
</dbReference>
<dbReference type="PANTHER" id="PTHR48079">
    <property type="entry name" value="PROTEIN YEEZ"/>
    <property type="match status" value="1"/>
</dbReference>
<gene>
    <name evidence="2" type="ORF">SAMN04488038_107169</name>
</gene>
<dbReference type="GO" id="GO:0004029">
    <property type="term" value="F:aldehyde dehydrogenase (NAD+) activity"/>
    <property type="evidence" value="ECO:0007669"/>
    <property type="project" value="TreeGrafter"/>
</dbReference>
<dbReference type="InterPro" id="IPR051783">
    <property type="entry name" value="NAD(P)-dependent_oxidoreduct"/>
</dbReference>
<sequence>MAKGIAALGPVASQRRGRCTLTQQAGVTLPAMSGLFSLLPPRALIAGYGDIGMRVARLLHDSPCTPHALLRDARRLLQPDVAQRQLHDLDQPQDIGDWPLLFWFAPPSTQDEGDARLRGWLAAQRGRITRIVYISTPAVYGDCQGRWIDEDEALAPRSARGRRRLDAERALLHWQSQGAGEVIILRVPGIYGPGRLPIERLRQGLPIVKPEQSPCSNRIHADDLARAALHAAAYGRAGRAYHVSDGTPSSMADYFIRCAQLLGLPQPPQLDYAQAQAALSPAMWSFMEESRRLKTDRLRSELKFTPRYPDLASGLPSCIQ</sequence>
<name>A0A1H9GQV4_9GAMM</name>
<protein>
    <submittedName>
        <fullName evidence="2">NAD dependent epimerase/dehydratase family protein</fullName>
    </submittedName>
</protein>
<evidence type="ECO:0000259" key="1">
    <source>
        <dbReference type="Pfam" id="PF01370"/>
    </source>
</evidence>
<dbReference type="Proteomes" id="UP000199233">
    <property type="component" value="Unassembled WGS sequence"/>
</dbReference>
<dbReference type="EMBL" id="FOFS01000007">
    <property type="protein sequence ID" value="SEQ52472.1"/>
    <property type="molecule type" value="Genomic_DNA"/>
</dbReference>
<keyword evidence="3" id="KW-1185">Reference proteome</keyword>
<dbReference type="InterPro" id="IPR036291">
    <property type="entry name" value="NAD(P)-bd_dom_sf"/>
</dbReference>
<reference evidence="2 3" key="1">
    <citation type="submission" date="2016-10" db="EMBL/GenBank/DDBJ databases">
        <authorList>
            <person name="de Groot N.N."/>
        </authorList>
    </citation>
    <scope>NUCLEOTIDE SEQUENCE [LARGE SCALE GENOMIC DNA]</scope>
    <source>
        <strain evidence="2 3">DSM 25927</strain>
    </source>
</reference>
<organism evidence="2 3">
    <name type="scientific">Solimonas aquatica</name>
    <dbReference type="NCBI Taxonomy" id="489703"/>
    <lineage>
        <taxon>Bacteria</taxon>
        <taxon>Pseudomonadati</taxon>
        <taxon>Pseudomonadota</taxon>
        <taxon>Gammaproteobacteria</taxon>
        <taxon>Nevskiales</taxon>
        <taxon>Nevskiaceae</taxon>
        <taxon>Solimonas</taxon>
    </lineage>
</organism>
<dbReference type="SUPFAM" id="SSF51735">
    <property type="entry name" value="NAD(P)-binding Rossmann-fold domains"/>
    <property type="match status" value="1"/>
</dbReference>
<dbReference type="Gene3D" id="3.40.50.720">
    <property type="entry name" value="NAD(P)-binding Rossmann-like Domain"/>
    <property type="match status" value="1"/>
</dbReference>
<accession>A0A1H9GQV4</accession>
<evidence type="ECO:0000313" key="2">
    <source>
        <dbReference type="EMBL" id="SEQ52472.1"/>
    </source>
</evidence>
<dbReference type="STRING" id="489703.SAMN04488038_107169"/>
<dbReference type="AlphaFoldDB" id="A0A1H9GQV4"/>
<dbReference type="PANTHER" id="PTHR48079:SF6">
    <property type="entry name" value="NAD(P)-BINDING DOMAIN-CONTAINING PROTEIN-RELATED"/>
    <property type="match status" value="1"/>
</dbReference>
<feature type="domain" description="NAD-dependent epimerase/dehydratase" evidence="1">
    <location>
        <begin position="122"/>
        <end position="242"/>
    </location>
</feature>
<dbReference type="InterPro" id="IPR001509">
    <property type="entry name" value="Epimerase_deHydtase"/>
</dbReference>
<proteinExistence type="predicted"/>
<evidence type="ECO:0000313" key="3">
    <source>
        <dbReference type="Proteomes" id="UP000199233"/>
    </source>
</evidence>
<dbReference type="Pfam" id="PF01370">
    <property type="entry name" value="Epimerase"/>
    <property type="match status" value="1"/>
</dbReference>